<dbReference type="InterPro" id="IPR052548">
    <property type="entry name" value="Type_VII_TA_antitoxin"/>
</dbReference>
<dbReference type="InterPro" id="IPR041633">
    <property type="entry name" value="Polbeta"/>
</dbReference>
<proteinExistence type="predicted"/>
<protein>
    <submittedName>
        <fullName evidence="2">Nucleotidyltransferase domain-containing protein</fullName>
    </submittedName>
</protein>
<dbReference type="AlphaFoldDB" id="A0A951QPY8"/>
<evidence type="ECO:0000313" key="3">
    <source>
        <dbReference type="Proteomes" id="UP000729701"/>
    </source>
</evidence>
<reference evidence="2" key="2">
    <citation type="journal article" date="2022" name="Microbiol. Resour. Announc.">
        <title>Metagenome Sequencing to Explore Phylogenomics of Terrestrial Cyanobacteria.</title>
        <authorList>
            <person name="Ward R.D."/>
            <person name="Stajich J.E."/>
            <person name="Johansen J.R."/>
            <person name="Huntemann M."/>
            <person name="Clum A."/>
            <person name="Foster B."/>
            <person name="Foster B."/>
            <person name="Roux S."/>
            <person name="Palaniappan K."/>
            <person name="Varghese N."/>
            <person name="Mukherjee S."/>
            <person name="Reddy T.B.K."/>
            <person name="Daum C."/>
            <person name="Copeland A."/>
            <person name="Chen I.A."/>
            <person name="Ivanova N.N."/>
            <person name="Kyrpides N.C."/>
            <person name="Shapiro N."/>
            <person name="Eloe-Fadrosh E.A."/>
            <person name="Pietrasiak N."/>
        </authorList>
    </citation>
    <scope>NUCLEOTIDE SEQUENCE</scope>
    <source>
        <strain evidence="2">GSE-NOS-MK-12-04C</strain>
    </source>
</reference>
<evidence type="ECO:0000259" key="1">
    <source>
        <dbReference type="Pfam" id="PF18765"/>
    </source>
</evidence>
<dbReference type="Pfam" id="PF18765">
    <property type="entry name" value="Polbeta"/>
    <property type="match status" value="1"/>
</dbReference>
<accession>A0A951QPY8</accession>
<sequence length="124" mass="13911">MTLIAETIITEITQRIVDELNPEEIILFGSYAWGNPHKYSDLDLCVIVPDNIPEFDRIEWGVRALNAVNDLMVDVDIAIKTRRDVETFKSVPASLTKKIVEQGKLLYGQGKTYSGAILVEKSTT</sequence>
<dbReference type="InterPro" id="IPR043519">
    <property type="entry name" value="NT_sf"/>
</dbReference>
<gene>
    <name evidence="2" type="ORF">KME60_16670</name>
</gene>
<dbReference type="CDD" id="cd05403">
    <property type="entry name" value="NT_KNTase_like"/>
    <property type="match status" value="1"/>
</dbReference>
<comment type="caution">
    <text evidence="2">The sequence shown here is derived from an EMBL/GenBank/DDBJ whole genome shotgun (WGS) entry which is preliminary data.</text>
</comment>
<feature type="domain" description="Polymerase beta nucleotidyltransferase" evidence="1">
    <location>
        <begin position="12"/>
        <end position="109"/>
    </location>
</feature>
<dbReference type="PANTHER" id="PTHR33933:SF1">
    <property type="entry name" value="PROTEIN ADENYLYLTRANSFERASE MNTA-RELATED"/>
    <property type="match status" value="1"/>
</dbReference>
<name>A0A951QPY8_9CYAN</name>
<dbReference type="PANTHER" id="PTHR33933">
    <property type="entry name" value="NUCLEOTIDYLTRANSFERASE"/>
    <property type="match status" value="1"/>
</dbReference>
<dbReference type="Proteomes" id="UP000729701">
    <property type="component" value="Unassembled WGS sequence"/>
</dbReference>
<evidence type="ECO:0000313" key="2">
    <source>
        <dbReference type="EMBL" id="MBW4669007.1"/>
    </source>
</evidence>
<dbReference type="SUPFAM" id="SSF81301">
    <property type="entry name" value="Nucleotidyltransferase"/>
    <property type="match status" value="1"/>
</dbReference>
<dbReference type="EMBL" id="JAHHGZ010000017">
    <property type="protein sequence ID" value="MBW4669007.1"/>
    <property type="molecule type" value="Genomic_DNA"/>
</dbReference>
<organism evidence="2 3">
    <name type="scientific">Cyanomargarita calcarea GSE-NOS-MK-12-04C</name>
    <dbReference type="NCBI Taxonomy" id="2839659"/>
    <lineage>
        <taxon>Bacteria</taxon>
        <taxon>Bacillati</taxon>
        <taxon>Cyanobacteriota</taxon>
        <taxon>Cyanophyceae</taxon>
        <taxon>Nostocales</taxon>
        <taxon>Cyanomargaritaceae</taxon>
        <taxon>Cyanomargarita</taxon>
    </lineage>
</organism>
<reference evidence="2" key="1">
    <citation type="submission" date="2021-05" db="EMBL/GenBank/DDBJ databases">
        <authorList>
            <person name="Pietrasiak N."/>
            <person name="Ward R."/>
            <person name="Stajich J.E."/>
            <person name="Kurbessoian T."/>
        </authorList>
    </citation>
    <scope>NUCLEOTIDE SEQUENCE</scope>
    <source>
        <strain evidence="2">GSE-NOS-MK-12-04C</strain>
    </source>
</reference>
<dbReference type="Gene3D" id="3.30.460.10">
    <property type="entry name" value="Beta Polymerase, domain 2"/>
    <property type="match status" value="1"/>
</dbReference>